<keyword evidence="6" id="KW-0472">Membrane</keyword>
<dbReference type="SUPFAM" id="SSF52058">
    <property type="entry name" value="L domain-like"/>
    <property type="match status" value="1"/>
</dbReference>
<keyword evidence="6" id="KW-1133">Transmembrane helix</keyword>
<feature type="signal peptide" evidence="7">
    <location>
        <begin position="1"/>
        <end position="21"/>
    </location>
</feature>
<dbReference type="InterPro" id="IPR032675">
    <property type="entry name" value="LRR_dom_sf"/>
</dbReference>
<dbReference type="InterPro" id="IPR007110">
    <property type="entry name" value="Ig-like_dom"/>
</dbReference>
<organism evidence="9">
    <name type="scientific">Darwinula stevensoni</name>
    <dbReference type="NCBI Taxonomy" id="69355"/>
    <lineage>
        <taxon>Eukaryota</taxon>
        <taxon>Metazoa</taxon>
        <taxon>Ecdysozoa</taxon>
        <taxon>Arthropoda</taxon>
        <taxon>Crustacea</taxon>
        <taxon>Oligostraca</taxon>
        <taxon>Ostracoda</taxon>
        <taxon>Podocopa</taxon>
        <taxon>Podocopida</taxon>
        <taxon>Darwinulocopina</taxon>
        <taxon>Darwinuloidea</taxon>
        <taxon>Darwinulidae</taxon>
        <taxon>Darwinula</taxon>
    </lineage>
</organism>
<dbReference type="Gene3D" id="3.80.10.10">
    <property type="entry name" value="Ribonuclease Inhibitor"/>
    <property type="match status" value="3"/>
</dbReference>
<protein>
    <recommendedName>
        <fullName evidence="8">Ig-like domain-containing protein</fullName>
    </recommendedName>
</protein>
<dbReference type="PROSITE" id="PS50835">
    <property type="entry name" value="IG_LIKE"/>
    <property type="match status" value="1"/>
</dbReference>
<feature type="domain" description="Ig-like" evidence="8">
    <location>
        <begin position="380"/>
        <end position="493"/>
    </location>
</feature>
<dbReference type="InterPro" id="IPR036179">
    <property type="entry name" value="Ig-like_dom_sf"/>
</dbReference>
<evidence type="ECO:0000313" key="10">
    <source>
        <dbReference type="Proteomes" id="UP000677054"/>
    </source>
</evidence>
<dbReference type="OrthoDB" id="10061535at2759"/>
<evidence type="ECO:0000256" key="6">
    <source>
        <dbReference type="SAM" id="Phobius"/>
    </source>
</evidence>
<keyword evidence="5" id="KW-0325">Glycoprotein</keyword>
<feature type="chain" id="PRO_5036209737" description="Ig-like domain-containing protein" evidence="7">
    <location>
        <begin position="22"/>
        <end position="774"/>
    </location>
</feature>
<keyword evidence="10" id="KW-1185">Reference proteome</keyword>
<evidence type="ECO:0000256" key="3">
    <source>
        <dbReference type="ARBA" id="ARBA00022737"/>
    </source>
</evidence>
<keyword evidence="2 7" id="KW-0732">Signal</keyword>
<dbReference type="GO" id="GO:0016020">
    <property type="term" value="C:membrane"/>
    <property type="evidence" value="ECO:0007669"/>
    <property type="project" value="UniProtKB-SubCell"/>
</dbReference>
<evidence type="ECO:0000313" key="9">
    <source>
        <dbReference type="EMBL" id="CAD7248722.1"/>
    </source>
</evidence>
<feature type="transmembrane region" description="Helical" evidence="6">
    <location>
        <begin position="509"/>
        <end position="529"/>
    </location>
</feature>
<dbReference type="InterPro" id="IPR050467">
    <property type="entry name" value="LRFN"/>
</dbReference>
<dbReference type="Pfam" id="PF13855">
    <property type="entry name" value="LRR_8"/>
    <property type="match status" value="2"/>
</dbReference>
<dbReference type="EMBL" id="CAJPEV010001967">
    <property type="protein sequence ID" value="CAG0895104.1"/>
    <property type="molecule type" value="Genomic_DNA"/>
</dbReference>
<evidence type="ECO:0000256" key="5">
    <source>
        <dbReference type="ARBA" id="ARBA00023180"/>
    </source>
</evidence>
<proteinExistence type="predicted"/>
<accession>A0A7R9A5T9</accession>
<dbReference type="FunFam" id="3.80.10.10:FF:001164">
    <property type="entry name" value="GH01279p"/>
    <property type="match status" value="1"/>
</dbReference>
<name>A0A7R9A5T9_9CRUS</name>
<evidence type="ECO:0000256" key="7">
    <source>
        <dbReference type="SAM" id="SignalP"/>
    </source>
</evidence>
<dbReference type="InterPro" id="IPR001611">
    <property type="entry name" value="Leu-rich_rpt"/>
</dbReference>
<dbReference type="InterPro" id="IPR003591">
    <property type="entry name" value="Leu-rich_rpt_typical-subtyp"/>
</dbReference>
<sequence length="774" mass="88064">MGNIDAWISIFVYFLIVGGETTPPRETPYACPQECTCLFGESLQVTCSLKHLSSIPPTTSHLTLKDDTHGTLSAKALSLRNLTSLRHLSLKGIGLTGLHGRIFQGLRLLQELDLSENLLREIPRDIFYDLRNLRSLNLSHNALNSIGSDCFNRLISLQVLDLSHNQIQTVDHNAFLQSQELRSLYLDHNSMVAIDTGTLDGLSALQHLKFHHNPLVFLPNDFCLYLKNLKVLDLTATRLFFLEKEPFLGCENISTFIARRLPNLRSIRSQTFSGMSHVRTIIVSENPALTHIADDAFEGLQDLDILDLTKNQLSNLPYSLSKLSPMKVLALERNPFTCSCELYWLKSWMKANMTLGILCGGEGEEKTLQETLKNMTCTSANITETRVTSPTRLGADALLECNTTGNPLPVKTWVTPNSIVFHYYPPDSRFSPIFSKHPRGHHQNLTKLSTREVNRFHLLPDGSLYIEKISRLDIGEYLCFVANTFSNASSTITLVASTENLLDIEIESILFGVAVAALILLITLIYQLIKFILTKFGCCCYDANSPRARQIRQILENLEQYRTDQLDWIRQNYNMQAQKVKENCAQQIYRIRESYAGQVKTLRGFRDYGTNQLSSMRDQYYDQVKRVKEYSMQQMQRARENYIGQRERLRKFTVQQLIRLRENYKLQQKTLNKIMENIPSINMDNCRMGSCNQTDSMMLDELDDFPLDFEADLGEVLEAPDITPVSSVYFTPEVSSLNSYAESDIKGERSEVLTVKITDDSSDEDCHESSAMIV</sequence>
<dbReference type="PANTHER" id="PTHR45842:SF12">
    <property type="entry name" value="KEKKON 5, ISOFORM A"/>
    <property type="match status" value="1"/>
</dbReference>
<dbReference type="AlphaFoldDB" id="A0A7R9A5T9"/>
<keyword evidence="1" id="KW-0433">Leucine-rich repeat</keyword>
<dbReference type="SUPFAM" id="SSF48726">
    <property type="entry name" value="Immunoglobulin"/>
    <property type="match status" value="1"/>
</dbReference>
<keyword evidence="4" id="KW-1015">Disulfide bond</keyword>
<keyword evidence="3" id="KW-0677">Repeat</keyword>
<evidence type="ECO:0000256" key="2">
    <source>
        <dbReference type="ARBA" id="ARBA00022729"/>
    </source>
</evidence>
<dbReference type="InterPro" id="IPR013783">
    <property type="entry name" value="Ig-like_fold"/>
</dbReference>
<dbReference type="PRINTS" id="PR00019">
    <property type="entry name" value="LEURICHRPT"/>
</dbReference>
<evidence type="ECO:0000256" key="1">
    <source>
        <dbReference type="ARBA" id="ARBA00022614"/>
    </source>
</evidence>
<dbReference type="PROSITE" id="PS51450">
    <property type="entry name" value="LRR"/>
    <property type="match status" value="4"/>
</dbReference>
<evidence type="ECO:0000259" key="8">
    <source>
        <dbReference type="PROSITE" id="PS50835"/>
    </source>
</evidence>
<evidence type="ECO:0000256" key="4">
    <source>
        <dbReference type="ARBA" id="ARBA00023157"/>
    </source>
</evidence>
<gene>
    <name evidence="9" type="ORF">DSTB1V02_LOCUS8531</name>
</gene>
<dbReference type="Gene3D" id="2.60.40.10">
    <property type="entry name" value="Immunoglobulins"/>
    <property type="match status" value="1"/>
</dbReference>
<dbReference type="Proteomes" id="UP000677054">
    <property type="component" value="Unassembled WGS sequence"/>
</dbReference>
<dbReference type="PANTHER" id="PTHR45842">
    <property type="entry name" value="SYNAPTIC ADHESION-LIKE MOLECULE SALM"/>
    <property type="match status" value="1"/>
</dbReference>
<dbReference type="SMART" id="SM00369">
    <property type="entry name" value="LRR_TYP"/>
    <property type="match status" value="9"/>
</dbReference>
<keyword evidence="6" id="KW-0812">Transmembrane</keyword>
<dbReference type="EMBL" id="LR901484">
    <property type="protein sequence ID" value="CAD7248722.1"/>
    <property type="molecule type" value="Genomic_DNA"/>
</dbReference>
<reference evidence="9" key="1">
    <citation type="submission" date="2020-11" db="EMBL/GenBank/DDBJ databases">
        <authorList>
            <person name="Tran Van P."/>
        </authorList>
    </citation>
    <scope>NUCLEOTIDE SEQUENCE</scope>
</reference>